<sequence length="146" mass="16394">VDGLKSVKWYGRNQIVQENPIVIFDVAHNLAGMYSFLEYYKNLDITGDSVLVISLQARKQIQPVIPIFQAIFKYIVCTETSGRNPMSANILGNLFFDDRIKIIRNPEEAILWGIGKLTSHGGMAIIGSHFLGPAVSNIFKISFDKY</sequence>
<dbReference type="GO" id="GO:0016881">
    <property type="term" value="F:acid-amino acid ligase activity"/>
    <property type="evidence" value="ECO:0007669"/>
    <property type="project" value="InterPro"/>
</dbReference>
<evidence type="ECO:0000259" key="1">
    <source>
        <dbReference type="Pfam" id="PF02875"/>
    </source>
</evidence>
<organism evidence="2">
    <name type="scientific">marine metagenome</name>
    <dbReference type="NCBI Taxonomy" id="408172"/>
    <lineage>
        <taxon>unclassified sequences</taxon>
        <taxon>metagenomes</taxon>
        <taxon>ecological metagenomes</taxon>
    </lineage>
</organism>
<dbReference type="SUPFAM" id="SSF53244">
    <property type="entry name" value="MurD-like peptide ligases, peptide-binding domain"/>
    <property type="match status" value="1"/>
</dbReference>
<dbReference type="InterPro" id="IPR004101">
    <property type="entry name" value="Mur_ligase_C"/>
</dbReference>
<feature type="domain" description="Mur ligase C-terminal" evidence="1">
    <location>
        <begin position="11"/>
        <end position="115"/>
    </location>
</feature>
<dbReference type="AlphaFoldDB" id="A0A383CQ97"/>
<reference evidence="2" key="1">
    <citation type="submission" date="2018-05" db="EMBL/GenBank/DDBJ databases">
        <authorList>
            <person name="Lanie J.A."/>
            <person name="Ng W.-L."/>
            <person name="Kazmierczak K.M."/>
            <person name="Andrzejewski T.M."/>
            <person name="Davidsen T.M."/>
            <person name="Wayne K.J."/>
            <person name="Tettelin H."/>
            <person name="Glass J.I."/>
            <person name="Rusch D."/>
            <person name="Podicherti R."/>
            <person name="Tsui H.-C.T."/>
            <person name="Winkler M.E."/>
        </authorList>
    </citation>
    <scope>NUCLEOTIDE SEQUENCE</scope>
</reference>
<dbReference type="EMBL" id="UINC01210746">
    <property type="protein sequence ID" value="SVE34362.1"/>
    <property type="molecule type" value="Genomic_DNA"/>
</dbReference>
<proteinExistence type="predicted"/>
<name>A0A383CQ97_9ZZZZ</name>
<dbReference type="Pfam" id="PF02875">
    <property type="entry name" value="Mur_ligase_C"/>
    <property type="match status" value="1"/>
</dbReference>
<gene>
    <name evidence="2" type="ORF">METZ01_LOCUS487216</name>
</gene>
<dbReference type="Gene3D" id="3.90.190.20">
    <property type="entry name" value="Mur ligase, C-terminal domain"/>
    <property type="match status" value="1"/>
</dbReference>
<protein>
    <recommendedName>
        <fullName evidence="1">Mur ligase C-terminal domain-containing protein</fullName>
    </recommendedName>
</protein>
<accession>A0A383CQ97</accession>
<dbReference type="InterPro" id="IPR036615">
    <property type="entry name" value="Mur_ligase_C_dom_sf"/>
</dbReference>
<feature type="non-terminal residue" evidence="2">
    <location>
        <position position="1"/>
    </location>
</feature>
<evidence type="ECO:0000313" key="2">
    <source>
        <dbReference type="EMBL" id="SVE34362.1"/>
    </source>
</evidence>